<organism evidence="4 5">
    <name type="scientific">Actinomadura bangladeshensis</name>
    <dbReference type="NCBI Taxonomy" id="453573"/>
    <lineage>
        <taxon>Bacteria</taxon>
        <taxon>Bacillati</taxon>
        <taxon>Actinomycetota</taxon>
        <taxon>Actinomycetes</taxon>
        <taxon>Streptosporangiales</taxon>
        <taxon>Thermomonosporaceae</taxon>
        <taxon>Actinomadura</taxon>
    </lineage>
</organism>
<feature type="non-terminal residue" evidence="4">
    <location>
        <position position="171"/>
    </location>
</feature>
<proteinExistence type="predicted"/>
<keyword evidence="1" id="KW-0488">Methylation</keyword>
<dbReference type="InterPro" id="IPR005139">
    <property type="entry name" value="PCRF"/>
</dbReference>
<evidence type="ECO:0000313" key="5">
    <source>
        <dbReference type="Proteomes" id="UP000295431"/>
    </source>
</evidence>
<keyword evidence="5" id="KW-1185">Reference proteome</keyword>
<evidence type="ECO:0000256" key="2">
    <source>
        <dbReference type="SAM" id="Coils"/>
    </source>
</evidence>
<reference evidence="4 5" key="1">
    <citation type="submission" date="2019-03" db="EMBL/GenBank/DDBJ databases">
        <title>Draft genome sequences of novel Actinobacteria.</title>
        <authorList>
            <person name="Sahin N."/>
            <person name="Ay H."/>
            <person name="Saygin H."/>
        </authorList>
    </citation>
    <scope>NUCLEOTIDE SEQUENCE [LARGE SCALE GENOMIC DNA]</scope>
    <source>
        <strain evidence="4 5">DSM 45347</strain>
    </source>
</reference>
<dbReference type="PANTHER" id="PTHR43804">
    <property type="entry name" value="LD18447P"/>
    <property type="match status" value="1"/>
</dbReference>
<dbReference type="PANTHER" id="PTHR43804:SF7">
    <property type="entry name" value="LD18447P"/>
    <property type="match status" value="1"/>
</dbReference>
<evidence type="ECO:0000313" key="4">
    <source>
        <dbReference type="EMBL" id="TDC16720.1"/>
    </source>
</evidence>
<dbReference type="RefSeq" id="WP_131939079.1">
    <property type="nucleotide sequence ID" value="NZ_SMJW01000045.1"/>
</dbReference>
<keyword evidence="2" id="KW-0175">Coiled coil</keyword>
<protein>
    <submittedName>
        <fullName evidence="4">PCRF domain-containing protein</fullName>
    </submittedName>
</protein>
<dbReference type="Proteomes" id="UP000295431">
    <property type="component" value="Unassembled WGS sequence"/>
</dbReference>
<dbReference type="AlphaFoldDB" id="A0A4R4P789"/>
<dbReference type="Gene3D" id="3.30.70.1660">
    <property type="match status" value="1"/>
</dbReference>
<evidence type="ECO:0000259" key="3">
    <source>
        <dbReference type="SMART" id="SM00937"/>
    </source>
</evidence>
<dbReference type="InterPro" id="IPR045853">
    <property type="entry name" value="Pep_chain_release_fac_I_sf"/>
</dbReference>
<dbReference type="InterPro" id="IPR050057">
    <property type="entry name" value="Prokaryotic/Mito_RF"/>
</dbReference>
<dbReference type="SMART" id="SM00937">
    <property type="entry name" value="PCRF"/>
    <property type="match status" value="1"/>
</dbReference>
<dbReference type="EMBL" id="SMJW01000045">
    <property type="protein sequence ID" value="TDC16720.1"/>
    <property type="molecule type" value="Genomic_DNA"/>
</dbReference>
<dbReference type="SUPFAM" id="SSF75620">
    <property type="entry name" value="Release factor"/>
    <property type="match status" value="1"/>
</dbReference>
<dbReference type="OrthoDB" id="9806673at2"/>
<feature type="coiled-coil region" evidence="2">
    <location>
        <begin position="42"/>
        <end position="86"/>
    </location>
</feature>
<sequence length="171" mass="18906">MNLDELISEYAGIEERLADPSVHGDQALARKLGKRYAELRPIVETQRELASTQDDLAAARELAAEDAAFAAEADDLDRRREQLEERLRRLLVPRDPSDSKDVILQVKAGEGGEESALFAGDLLRMYLRYAERIGWKTEIIDSHPSDLGGYKDVTVAVKAKGNADRGVAGRS</sequence>
<dbReference type="Gene3D" id="6.10.140.1950">
    <property type="match status" value="1"/>
</dbReference>
<gene>
    <name evidence="4" type="ORF">E1284_11795</name>
</gene>
<feature type="domain" description="Peptide chain release factor" evidence="3">
    <location>
        <begin position="61"/>
        <end position="169"/>
    </location>
</feature>
<comment type="caution">
    <text evidence="4">The sequence shown here is derived from an EMBL/GenBank/DDBJ whole genome shotgun (WGS) entry which is preliminary data.</text>
</comment>
<dbReference type="GO" id="GO:0006415">
    <property type="term" value="P:translational termination"/>
    <property type="evidence" value="ECO:0007669"/>
    <property type="project" value="InterPro"/>
</dbReference>
<evidence type="ECO:0000256" key="1">
    <source>
        <dbReference type="ARBA" id="ARBA00022481"/>
    </source>
</evidence>
<dbReference type="Pfam" id="PF03462">
    <property type="entry name" value="PCRF"/>
    <property type="match status" value="1"/>
</dbReference>
<accession>A0A4R4P789</accession>
<name>A0A4R4P789_9ACTN</name>